<feature type="domain" description="Cell envelope-related transcriptional attenuator" evidence="4">
    <location>
        <begin position="243"/>
        <end position="406"/>
    </location>
</feature>
<feature type="compositionally biased region" description="Gly residues" evidence="2">
    <location>
        <begin position="82"/>
        <end position="100"/>
    </location>
</feature>
<evidence type="ECO:0000256" key="3">
    <source>
        <dbReference type="SAM" id="Phobius"/>
    </source>
</evidence>
<protein>
    <submittedName>
        <fullName evidence="6">LytR family transcriptional regulator</fullName>
    </submittedName>
</protein>
<feature type="compositionally biased region" description="Low complexity" evidence="2">
    <location>
        <begin position="38"/>
        <end position="75"/>
    </location>
</feature>
<feature type="compositionally biased region" description="Low complexity" evidence="2">
    <location>
        <begin position="101"/>
        <end position="115"/>
    </location>
</feature>
<keyword evidence="7" id="KW-1185">Reference proteome</keyword>
<dbReference type="AlphaFoldDB" id="A0A100Y483"/>
<dbReference type="Gene3D" id="3.40.630.190">
    <property type="entry name" value="LCP protein"/>
    <property type="match status" value="1"/>
</dbReference>
<sequence length="644" mass="66685">MDAHSRGGAEDIDPADQWVLNPQTGNYELRLDHSTGQSPASAPRATTAARPPAQGGRSARTSSSSSESPASSSSSAPPPAGKGAGTGRGAGKAAGTGRGSGKAAESASGAEASTGSRRRAAEVPGQRRRRTAEPSGQGGGGRRAAAPAAAGRRRGKAKPRKARTRKALMWTGGVTAFALVATGAAAYYLYERLDGNLSTIDVAGAGGGSGFKKDQAINILVIGTDKRTGDGNSGYGDKNSPGHADTTILLHVSKDRTNATALSIPRDLITDIPSCEATLPDGTKKKIPAQSGVRFNTSLGQLDRDPGCTMATVHELTGVPVDHFMMVDFNAVKTLSTAVGGVDVCVEQPVKDKKSGLELPAGTSTIEGEQALAFVRTRQAFGNKSDLSRIQTQQQFMGSMFRKMKSSDTLTSPSKLLDLADAATKALTVDSGIGSVKKLQELGLEVAKVDPKNITFATLPVLDNPAEQIKATVVLDQAKAEPLFSIIRNDVSLTEVEQKEKDAKSAEKAAQAALLKGPRAEASAVRVDVYNGSGIRGGAQSTINWLQNDAGVLKSTNKANAPSDIAKTTLEYAPNQADQARKLADLMGLPATALKQGTSDAGEREPMTLTLGEDFRGAGVPLTGPAKAPEGVQKVVADKQVCAK</sequence>
<dbReference type="OrthoDB" id="9782542at2"/>
<dbReference type="Pfam" id="PF13399">
    <property type="entry name" value="LytR_C"/>
    <property type="match status" value="1"/>
</dbReference>
<feature type="compositionally biased region" description="Basic residues" evidence="2">
    <location>
        <begin position="151"/>
        <end position="164"/>
    </location>
</feature>
<keyword evidence="3" id="KW-0472">Membrane</keyword>
<dbReference type="Proteomes" id="UP000054011">
    <property type="component" value="Unassembled WGS sequence"/>
</dbReference>
<comment type="similarity">
    <text evidence="1">Belongs to the LytR/CpsA/Psr (LCP) family.</text>
</comment>
<keyword evidence="3" id="KW-0812">Transmembrane</keyword>
<gene>
    <name evidence="6" type="ORF">ATE80_18330</name>
</gene>
<feature type="region of interest" description="Disordered" evidence="2">
    <location>
        <begin position="1"/>
        <end position="164"/>
    </location>
</feature>
<organism evidence="6 7">
    <name type="scientific">Streptomyces kanasensis</name>
    <dbReference type="NCBI Taxonomy" id="936756"/>
    <lineage>
        <taxon>Bacteria</taxon>
        <taxon>Bacillati</taxon>
        <taxon>Actinomycetota</taxon>
        <taxon>Actinomycetes</taxon>
        <taxon>Kitasatosporales</taxon>
        <taxon>Streptomycetaceae</taxon>
        <taxon>Streptomyces</taxon>
    </lineage>
</organism>
<accession>A0A100Y483</accession>
<evidence type="ECO:0000256" key="2">
    <source>
        <dbReference type="SAM" id="MobiDB-lite"/>
    </source>
</evidence>
<evidence type="ECO:0000259" key="4">
    <source>
        <dbReference type="Pfam" id="PF03816"/>
    </source>
</evidence>
<keyword evidence="3" id="KW-1133">Transmembrane helix</keyword>
<evidence type="ECO:0000313" key="6">
    <source>
        <dbReference type="EMBL" id="KUH37407.1"/>
    </source>
</evidence>
<dbReference type="InterPro" id="IPR027381">
    <property type="entry name" value="LytR/CpsA/Psr_C"/>
</dbReference>
<dbReference type="Pfam" id="PF03816">
    <property type="entry name" value="LytR_cpsA_psr"/>
    <property type="match status" value="1"/>
</dbReference>
<feature type="transmembrane region" description="Helical" evidence="3">
    <location>
        <begin position="167"/>
        <end position="190"/>
    </location>
</feature>
<evidence type="ECO:0000313" key="7">
    <source>
        <dbReference type="Proteomes" id="UP000054011"/>
    </source>
</evidence>
<dbReference type="STRING" id="936756.ATE80_18330"/>
<dbReference type="InterPro" id="IPR004474">
    <property type="entry name" value="LytR_CpsA_psr"/>
</dbReference>
<dbReference type="PANTHER" id="PTHR33392:SF6">
    <property type="entry name" value="POLYISOPRENYL-TEICHOIC ACID--PEPTIDOGLYCAN TEICHOIC ACID TRANSFERASE TAGU"/>
    <property type="match status" value="1"/>
</dbReference>
<evidence type="ECO:0000259" key="5">
    <source>
        <dbReference type="Pfam" id="PF13399"/>
    </source>
</evidence>
<reference evidence="6 7" key="1">
    <citation type="submission" date="2015-11" db="EMBL/GenBank/DDBJ databases">
        <title>Genome-wide analysis reveals the secondary metabolome in Streptomyces kanasensis ZX01.</title>
        <authorList>
            <person name="Zhang G."/>
            <person name="Han L."/>
            <person name="Feng J."/>
            <person name="Zhang X."/>
        </authorList>
    </citation>
    <scope>NUCLEOTIDE SEQUENCE [LARGE SCALE GENOMIC DNA]</scope>
    <source>
        <strain evidence="6 7">ZX01</strain>
    </source>
</reference>
<dbReference type="RefSeq" id="WP_058943305.1">
    <property type="nucleotide sequence ID" value="NZ_LNSV01000047.1"/>
</dbReference>
<dbReference type="NCBIfam" id="TIGR00350">
    <property type="entry name" value="lytR_cpsA_psr"/>
    <property type="match status" value="1"/>
</dbReference>
<proteinExistence type="inferred from homology"/>
<evidence type="ECO:0000256" key="1">
    <source>
        <dbReference type="ARBA" id="ARBA00006068"/>
    </source>
</evidence>
<dbReference type="EMBL" id="LNSV01000047">
    <property type="protein sequence ID" value="KUH37407.1"/>
    <property type="molecule type" value="Genomic_DNA"/>
</dbReference>
<dbReference type="InterPro" id="IPR050922">
    <property type="entry name" value="LytR/CpsA/Psr_CW_biosynth"/>
</dbReference>
<name>A0A100Y483_9ACTN</name>
<feature type="domain" description="LytR/CpsA/Psr regulator C-terminal" evidence="5">
    <location>
        <begin position="525"/>
        <end position="615"/>
    </location>
</feature>
<dbReference type="PANTHER" id="PTHR33392">
    <property type="entry name" value="POLYISOPRENYL-TEICHOIC ACID--PEPTIDOGLYCAN TEICHOIC ACID TRANSFERASE TAGU"/>
    <property type="match status" value="1"/>
</dbReference>
<dbReference type="Gene3D" id="3.30.70.2390">
    <property type="match status" value="1"/>
</dbReference>
<comment type="caution">
    <text evidence="6">The sequence shown here is derived from an EMBL/GenBank/DDBJ whole genome shotgun (WGS) entry which is preliminary data.</text>
</comment>